<organism evidence="3">
    <name type="scientific">Tanacetum cinerariifolium</name>
    <name type="common">Dalmatian daisy</name>
    <name type="synonym">Chrysanthemum cinerariifolium</name>
    <dbReference type="NCBI Taxonomy" id="118510"/>
    <lineage>
        <taxon>Eukaryota</taxon>
        <taxon>Viridiplantae</taxon>
        <taxon>Streptophyta</taxon>
        <taxon>Embryophyta</taxon>
        <taxon>Tracheophyta</taxon>
        <taxon>Spermatophyta</taxon>
        <taxon>Magnoliopsida</taxon>
        <taxon>eudicotyledons</taxon>
        <taxon>Gunneridae</taxon>
        <taxon>Pentapetalae</taxon>
        <taxon>asterids</taxon>
        <taxon>campanulids</taxon>
        <taxon>Asterales</taxon>
        <taxon>Asteraceae</taxon>
        <taxon>Asteroideae</taxon>
        <taxon>Anthemideae</taxon>
        <taxon>Anthemidinae</taxon>
        <taxon>Tanacetum</taxon>
    </lineage>
</organism>
<comment type="caution">
    <text evidence="3">The sequence shown here is derived from an EMBL/GenBank/DDBJ whole genome shotgun (WGS) entry which is preliminary data.</text>
</comment>
<protein>
    <recommendedName>
        <fullName evidence="2">Reverse transcriptase Ty1/copia-type domain-containing protein</fullName>
    </recommendedName>
</protein>
<evidence type="ECO:0000259" key="2">
    <source>
        <dbReference type="Pfam" id="PF07727"/>
    </source>
</evidence>
<evidence type="ECO:0000256" key="1">
    <source>
        <dbReference type="SAM" id="MobiDB-lite"/>
    </source>
</evidence>
<name>A0A6L2K5Y3_TANCI</name>
<accession>A0A6L2K5Y3</accession>
<dbReference type="InterPro" id="IPR013103">
    <property type="entry name" value="RVT_2"/>
</dbReference>
<feature type="compositionally biased region" description="Polar residues" evidence="1">
    <location>
        <begin position="865"/>
        <end position="875"/>
    </location>
</feature>
<dbReference type="AlphaFoldDB" id="A0A6L2K5Y3"/>
<dbReference type="EMBL" id="BKCJ010001839">
    <property type="protein sequence ID" value="GEU44389.1"/>
    <property type="molecule type" value="Genomic_DNA"/>
</dbReference>
<gene>
    <name evidence="3" type="ORF">Tci_016367</name>
</gene>
<reference evidence="3" key="1">
    <citation type="journal article" date="2019" name="Sci. Rep.">
        <title>Draft genome of Tanacetum cinerariifolium, the natural source of mosquito coil.</title>
        <authorList>
            <person name="Yamashiro T."/>
            <person name="Shiraishi A."/>
            <person name="Satake H."/>
            <person name="Nakayama K."/>
        </authorList>
    </citation>
    <scope>NUCLEOTIDE SEQUENCE</scope>
</reference>
<feature type="region of interest" description="Disordered" evidence="1">
    <location>
        <begin position="862"/>
        <end position="881"/>
    </location>
</feature>
<feature type="domain" description="Reverse transcriptase Ty1/copia-type" evidence="2">
    <location>
        <begin position="244"/>
        <end position="328"/>
    </location>
</feature>
<dbReference type="PANTHER" id="PTHR11439">
    <property type="entry name" value="GAG-POL-RELATED RETROTRANSPOSON"/>
    <property type="match status" value="1"/>
</dbReference>
<dbReference type="Pfam" id="PF07727">
    <property type="entry name" value="RVT_2"/>
    <property type="match status" value="1"/>
</dbReference>
<proteinExistence type="predicted"/>
<dbReference type="PANTHER" id="PTHR11439:SF509">
    <property type="entry name" value="RNA-DIRECTED DNA POLYMERASE"/>
    <property type="match status" value="1"/>
</dbReference>
<evidence type="ECO:0000313" key="3">
    <source>
        <dbReference type="EMBL" id="GEU44389.1"/>
    </source>
</evidence>
<sequence>MIKPSGGMMCQGVRKEIQTKGIIGDPIHFDTLGDMQEFVKMLVSIVTRKSMKLAIGPPRPFKVGWHNSSIVRRSRTGKPPPPAGGIKDNLDAGKVGKATALLNNMCCYHYGLLVHKILRTQMMMIPLMLKRMRMMFMFLQVKVTRLIVRNMMKRLKEMLKERVIAHVTAAGPKSTNSTNSFNTASPSDTVVSLNFGNDGKSSFIDPFKYPDDPDMPELEDIFYSDDEEDVGAEANLYDLETNISVSPIPTTRVHKDHPDNQIIGDLNSAPQTRSMARMEEGIDYDEVFAPVARIEAIQLFLAYASFMDFMVYQMDVKSVFLYETIKEEDKFQISFMGELTFFLGLQVKQKDDGIFISQDKYVAEILRKLGFTDVKSASTPIETEKPLLKDPDGEDVDVHIYMSMIGSLMYLTSSRPDIMFAICACARFQGCRLISWQCKKQTIIAASSTKAEYVAAASCCAQVLWIQNHFITVVSYQLMLFGLTKDAAVDLMLLGFDQIIDFLNAHAIKYALVVNPTIYVSCIKQFWATSTIKKINDVVQLRALIDRKKVVVTEDVIGQDLHLDDVDGVECLPNEEIFAELARMSYEKPLPKLTFYKAFFSAQWKFLIHKLVHCVSAKRTAWNEVQFMVRNVDSPSKFLMYPWFLQVIINNQVDDLTSHNTKYTSPALTQNVFANMRRVGKGFSGVETPLFALVLVQPQAAKEDEEVKEQPTETSESSIPLLNTLLETYATLSQKVAKRMHLNRGKIEAIDADEDITLVDMETQVDMEPELQGRIDQYVSAATKDVSAAEPTVFDDEENIAGYKMEHFRGMTYDKVKPIFEQKYQKFQTLFKPDKDVKESKKKRVAEETLLQESFKKLKAVKISGSDSTQETTSNDPKEMSEEDVQNMLEIVLVFEFKVEALQVKYPIIDSKIHFEGSRTYWKIIRVDDVLWKFQMYMHYPITWKLYTNCGVHQVSSTTRRHDMFMLTEKDYPLSNKVMTLMLSAKLQVEEDSEMARDLVMKIFMEANKPKSRSLDTSSE</sequence>